<dbReference type="AlphaFoldDB" id="A0A0F9HT80"/>
<reference evidence="1" key="1">
    <citation type="journal article" date="2015" name="Nature">
        <title>Complex archaea that bridge the gap between prokaryotes and eukaryotes.</title>
        <authorList>
            <person name="Spang A."/>
            <person name="Saw J.H."/>
            <person name="Jorgensen S.L."/>
            <person name="Zaremba-Niedzwiedzka K."/>
            <person name="Martijn J."/>
            <person name="Lind A.E."/>
            <person name="van Eijk R."/>
            <person name="Schleper C."/>
            <person name="Guy L."/>
            <person name="Ettema T.J."/>
        </authorList>
    </citation>
    <scope>NUCLEOTIDE SEQUENCE</scope>
</reference>
<dbReference type="EMBL" id="LAZR01023490">
    <property type="protein sequence ID" value="KKL78337.1"/>
    <property type="molecule type" value="Genomic_DNA"/>
</dbReference>
<proteinExistence type="predicted"/>
<accession>A0A0F9HT80</accession>
<protein>
    <submittedName>
        <fullName evidence="1">Uncharacterized protein</fullName>
    </submittedName>
</protein>
<evidence type="ECO:0000313" key="1">
    <source>
        <dbReference type="EMBL" id="KKL78337.1"/>
    </source>
</evidence>
<gene>
    <name evidence="1" type="ORF">LCGC14_2025900</name>
</gene>
<organism evidence="1">
    <name type="scientific">marine sediment metagenome</name>
    <dbReference type="NCBI Taxonomy" id="412755"/>
    <lineage>
        <taxon>unclassified sequences</taxon>
        <taxon>metagenomes</taxon>
        <taxon>ecological metagenomes</taxon>
    </lineage>
</organism>
<name>A0A0F9HT80_9ZZZZ</name>
<sequence length="80" mass="9251">MRLPNPLAAYCRWAFRRRYRMAGIDVELAERLNEIGRKGNRAGIDAAMLTAELILRGYRGEALVMEMRRRIEAKWGLDNG</sequence>
<comment type="caution">
    <text evidence="1">The sequence shown here is derived from an EMBL/GenBank/DDBJ whole genome shotgun (WGS) entry which is preliminary data.</text>
</comment>